<dbReference type="EMBL" id="CAFBOC010000002">
    <property type="protein sequence ID" value="CAB4969166.1"/>
    <property type="molecule type" value="Genomic_DNA"/>
</dbReference>
<keyword evidence="3 5" id="KW-1133">Transmembrane helix</keyword>
<feature type="transmembrane region" description="Helical" evidence="5">
    <location>
        <begin position="201"/>
        <end position="221"/>
    </location>
</feature>
<keyword evidence="2 5" id="KW-0812">Transmembrane</keyword>
<dbReference type="InterPro" id="IPR011547">
    <property type="entry name" value="SLC26A/SulP_dom"/>
</dbReference>
<dbReference type="EMBL" id="CAFABH010000016">
    <property type="protein sequence ID" value="CAB4830339.1"/>
    <property type="molecule type" value="Genomic_DNA"/>
</dbReference>
<feature type="transmembrane region" description="Helical" evidence="5">
    <location>
        <begin position="383"/>
        <end position="412"/>
    </location>
</feature>
<evidence type="ECO:0000256" key="2">
    <source>
        <dbReference type="ARBA" id="ARBA00022692"/>
    </source>
</evidence>
<feature type="transmembrane region" description="Helical" evidence="5">
    <location>
        <begin position="250"/>
        <end position="269"/>
    </location>
</feature>
<dbReference type="EMBL" id="CAESAE010000004">
    <property type="protein sequence ID" value="CAB4338831.1"/>
    <property type="molecule type" value="Genomic_DNA"/>
</dbReference>
<dbReference type="GO" id="GO:0055085">
    <property type="term" value="P:transmembrane transport"/>
    <property type="evidence" value="ECO:0007669"/>
    <property type="project" value="InterPro"/>
</dbReference>
<evidence type="ECO:0000313" key="12">
    <source>
        <dbReference type="EMBL" id="CAB4857604.1"/>
    </source>
</evidence>
<evidence type="ECO:0000313" key="9">
    <source>
        <dbReference type="EMBL" id="CAB4728857.1"/>
    </source>
</evidence>
<comment type="subcellular location">
    <subcellularLocation>
        <location evidence="1">Membrane</location>
        <topology evidence="1">Multi-pass membrane protein</topology>
    </subcellularLocation>
</comment>
<feature type="transmembrane region" description="Helical" evidence="5">
    <location>
        <begin position="46"/>
        <end position="65"/>
    </location>
</feature>
<evidence type="ECO:0000256" key="5">
    <source>
        <dbReference type="SAM" id="Phobius"/>
    </source>
</evidence>
<dbReference type="EMBL" id="CAFBLD010000002">
    <property type="protein sequence ID" value="CAB4857604.1"/>
    <property type="molecule type" value="Genomic_DNA"/>
</dbReference>
<evidence type="ECO:0000256" key="1">
    <source>
        <dbReference type="ARBA" id="ARBA00004141"/>
    </source>
</evidence>
<evidence type="ECO:0000256" key="3">
    <source>
        <dbReference type="ARBA" id="ARBA00022989"/>
    </source>
</evidence>
<dbReference type="EMBL" id="CAEZXO010000005">
    <property type="protein sequence ID" value="CAB4694818.1"/>
    <property type="molecule type" value="Genomic_DNA"/>
</dbReference>
<gene>
    <name evidence="8" type="ORF">UFOPK2510_00930</name>
    <name evidence="9" type="ORF">UFOPK2718_01101</name>
    <name evidence="10" type="ORF">UFOPK2936_00381</name>
    <name evidence="11" type="ORF">UFOPK3174_01010</name>
    <name evidence="12" type="ORF">UFOPK3328_00279</name>
    <name evidence="13" type="ORF">UFOPK3779_00744</name>
    <name evidence="14" type="ORF">UFOPK3913_00202</name>
    <name evidence="7" type="ORF">UFOPK4107_00825</name>
    <name evidence="15" type="ORF">UFOPK4403_00048</name>
</gene>
<dbReference type="GO" id="GO:0016020">
    <property type="term" value="C:membrane"/>
    <property type="evidence" value="ECO:0007669"/>
    <property type="project" value="UniProtKB-SubCell"/>
</dbReference>
<dbReference type="PANTHER" id="PTHR11814">
    <property type="entry name" value="SULFATE TRANSPORTER"/>
    <property type="match status" value="1"/>
</dbReference>
<feature type="transmembrane region" description="Helical" evidence="5">
    <location>
        <begin position="333"/>
        <end position="362"/>
    </location>
</feature>
<evidence type="ECO:0000313" key="8">
    <source>
        <dbReference type="EMBL" id="CAB4694818.1"/>
    </source>
</evidence>
<evidence type="ECO:0000259" key="6">
    <source>
        <dbReference type="Pfam" id="PF00916"/>
    </source>
</evidence>
<accession>A0A6J7CL00</accession>
<feature type="transmembrane region" description="Helical" evidence="5">
    <location>
        <begin position="125"/>
        <end position="148"/>
    </location>
</feature>
<feature type="transmembrane region" description="Helical" evidence="5">
    <location>
        <begin position="21"/>
        <end position="40"/>
    </location>
</feature>
<feature type="transmembrane region" description="Helical" evidence="5">
    <location>
        <begin position="97"/>
        <end position="118"/>
    </location>
</feature>
<keyword evidence="4 5" id="KW-0472">Membrane</keyword>
<sequence>MIRNLLPTRNDYDFSKKSLSFDLVAGATVAVVALPLALGFGATSGMSAASGLTTAVIAGFLAAIFGGSKYQVSGPTGAMTVVLIPIINHYGVRAIPFLGLIAGVIVVVMALAGLGKIINRVPWPVLEGFTVGIAGVIAVQQIPMALGVSKAKGDRTLTVAWRTVQNAISAGISWQSLGIVALTLLVKFAYPLLARRLHIRFHIPASFVAIVVSLIVAQVFAMTVNSIGEIPRRIGSWHGGDISWKDASHLLWPAFLIALLCAIESLLSARVADGMVHAGPEQHYAPDRELFGQGIATAISCVFGGLPATGAIARTSVNVRSHAKTRLSSMVHAGVLLLVALVAASWVSHIPAGAIAGVLIGTSYRILNPASLRESLQTTKRDAVVLVVTAVATIAIDLIWGIGIGICLYLLLNRQHNKAGESR</sequence>
<evidence type="ECO:0000313" key="11">
    <source>
        <dbReference type="EMBL" id="CAB4830339.1"/>
    </source>
</evidence>
<reference evidence="12" key="1">
    <citation type="submission" date="2020-05" db="EMBL/GenBank/DDBJ databases">
        <authorList>
            <person name="Chiriac C."/>
            <person name="Salcher M."/>
            <person name="Ghai R."/>
            <person name="Kavagutti S V."/>
        </authorList>
    </citation>
    <scope>NUCLEOTIDE SEQUENCE</scope>
</reference>
<dbReference type="AlphaFoldDB" id="A0A6J7CL00"/>
<proteinExistence type="predicted"/>
<name>A0A6J7CL00_9ZZZZ</name>
<dbReference type="EMBL" id="CAFBQX010000001">
    <property type="protein sequence ID" value="CAB5069639.1"/>
    <property type="molecule type" value="Genomic_DNA"/>
</dbReference>
<dbReference type="EMBL" id="CAFBNH010000004">
    <property type="protein sequence ID" value="CAB4943879.1"/>
    <property type="molecule type" value="Genomic_DNA"/>
</dbReference>
<feature type="domain" description="SLC26A/SulP transporter" evidence="6">
    <location>
        <begin position="21"/>
        <end position="389"/>
    </location>
</feature>
<evidence type="ECO:0000313" key="7">
    <source>
        <dbReference type="EMBL" id="CAB4338831.1"/>
    </source>
</evidence>
<evidence type="ECO:0000313" key="15">
    <source>
        <dbReference type="EMBL" id="CAB5069639.1"/>
    </source>
</evidence>
<evidence type="ECO:0000313" key="13">
    <source>
        <dbReference type="EMBL" id="CAB4943879.1"/>
    </source>
</evidence>
<organism evidence="12">
    <name type="scientific">freshwater metagenome</name>
    <dbReference type="NCBI Taxonomy" id="449393"/>
    <lineage>
        <taxon>unclassified sequences</taxon>
        <taxon>metagenomes</taxon>
        <taxon>ecological metagenomes</taxon>
    </lineage>
</organism>
<dbReference type="EMBL" id="CAEZZW010000001">
    <property type="protein sequence ID" value="CAB4773965.1"/>
    <property type="molecule type" value="Genomic_DNA"/>
</dbReference>
<dbReference type="EMBL" id="CAEZYM010000010">
    <property type="protein sequence ID" value="CAB4728857.1"/>
    <property type="molecule type" value="Genomic_DNA"/>
</dbReference>
<dbReference type="InterPro" id="IPR001902">
    <property type="entry name" value="SLC26A/SulP_fam"/>
</dbReference>
<protein>
    <submittedName>
        <fullName evidence="12">Unannotated protein</fullName>
    </submittedName>
</protein>
<evidence type="ECO:0000313" key="10">
    <source>
        <dbReference type="EMBL" id="CAB4773965.1"/>
    </source>
</evidence>
<evidence type="ECO:0000256" key="4">
    <source>
        <dbReference type="ARBA" id="ARBA00023136"/>
    </source>
</evidence>
<evidence type="ECO:0000313" key="14">
    <source>
        <dbReference type="EMBL" id="CAB4969166.1"/>
    </source>
</evidence>
<feature type="transmembrane region" description="Helical" evidence="5">
    <location>
        <begin position="290"/>
        <end position="313"/>
    </location>
</feature>
<feature type="transmembrane region" description="Helical" evidence="5">
    <location>
        <begin position="168"/>
        <end position="189"/>
    </location>
</feature>
<dbReference type="Pfam" id="PF00916">
    <property type="entry name" value="Sulfate_transp"/>
    <property type="match status" value="1"/>
</dbReference>